<evidence type="ECO:0000313" key="3">
    <source>
        <dbReference type="Proteomes" id="UP000301870"/>
    </source>
</evidence>
<reference evidence="4" key="1">
    <citation type="submission" date="2025-08" db="UniProtKB">
        <authorList>
            <consortium name="RefSeq"/>
        </authorList>
    </citation>
    <scope>IDENTIFICATION</scope>
    <source>
        <strain evidence="4">Ishihara</strain>
        <tissue evidence="4">Whole body</tissue>
    </source>
</reference>
<keyword evidence="3" id="KW-1185">Reference proteome</keyword>
<feature type="region of interest" description="Disordered" evidence="1">
    <location>
        <begin position="134"/>
        <end position="196"/>
    </location>
</feature>
<dbReference type="AlphaFoldDB" id="A0A9J7IP34"/>
<evidence type="ECO:0000256" key="2">
    <source>
        <dbReference type="SAM" id="SignalP"/>
    </source>
</evidence>
<sequence length="196" mass="20807">MLQPASASARLPALPALLVLARLGALVRGQDACAYTHSGSQMGVPYHLAVTYLFPGVADWNIIVPRPPECARGYVAGHETRVCDHDAAPRLRVTPQGALVERSGWLHGVAAVYCTVFCVFSPQLQSRLPELPQLPAVPSRSKHVTTEPAAATTSSKAVLSTAEHSSESKSTIVAMLSSTSSSSSEEDESEEESDLE</sequence>
<dbReference type="GeneID" id="111352563"/>
<feature type="signal peptide" evidence="2">
    <location>
        <begin position="1"/>
        <end position="29"/>
    </location>
</feature>
<organism evidence="3 4">
    <name type="scientific">Spodoptera litura</name>
    <name type="common">Asian cotton leafworm</name>
    <dbReference type="NCBI Taxonomy" id="69820"/>
    <lineage>
        <taxon>Eukaryota</taxon>
        <taxon>Metazoa</taxon>
        <taxon>Ecdysozoa</taxon>
        <taxon>Arthropoda</taxon>
        <taxon>Hexapoda</taxon>
        <taxon>Insecta</taxon>
        <taxon>Pterygota</taxon>
        <taxon>Neoptera</taxon>
        <taxon>Endopterygota</taxon>
        <taxon>Lepidoptera</taxon>
        <taxon>Glossata</taxon>
        <taxon>Ditrysia</taxon>
        <taxon>Noctuoidea</taxon>
        <taxon>Noctuidae</taxon>
        <taxon>Amphipyrinae</taxon>
        <taxon>Spodoptera</taxon>
    </lineage>
</organism>
<dbReference type="RefSeq" id="XP_022820889.1">
    <property type="nucleotide sequence ID" value="XM_022965121.1"/>
</dbReference>
<proteinExistence type="predicted"/>
<feature type="chain" id="PRO_5039932809" evidence="2">
    <location>
        <begin position="30"/>
        <end position="196"/>
    </location>
</feature>
<feature type="compositionally biased region" description="Acidic residues" evidence="1">
    <location>
        <begin position="184"/>
        <end position="196"/>
    </location>
</feature>
<evidence type="ECO:0000313" key="4">
    <source>
        <dbReference type="RefSeq" id="XP_022820889.1"/>
    </source>
</evidence>
<accession>A0A9J7IP34</accession>
<evidence type="ECO:0000256" key="1">
    <source>
        <dbReference type="SAM" id="MobiDB-lite"/>
    </source>
</evidence>
<dbReference type="Proteomes" id="UP000301870">
    <property type="component" value="Chromosome 15"/>
</dbReference>
<dbReference type="OrthoDB" id="7472396at2759"/>
<protein>
    <submittedName>
        <fullName evidence="4">Uncharacterized protein LOC111352563</fullName>
    </submittedName>
</protein>
<dbReference type="KEGG" id="sliu:111352563"/>
<gene>
    <name evidence="4" type="primary">LOC111352563</name>
</gene>
<keyword evidence="2" id="KW-0732">Signal</keyword>
<name>A0A9J7IP34_SPOLT</name>